<name>A0A1A9WMC3_9MUSC</name>
<dbReference type="Proteomes" id="UP000091820">
    <property type="component" value="Unassembled WGS sequence"/>
</dbReference>
<evidence type="ECO:0000313" key="3">
    <source>
        <dbReference type="Proteomes" id="UP000091820"/>
    </source>
</evidence>
<dbReference type="VEuPathDB" id="VectorBase:GBRI024866"/>
<feature type="compositionally biased region" description="Polar residues" evidence="1">
    <location>
        <begin position="507"/>
        <end position="516"/>
    </location>
</feature>
<dbReference type="InterPro" id="IPR040160">
    <property type="entry name" value="Mxt"/>
</dbReference>
<dbReference type="FunFam" id="1.25.40.180:FF:000048">
    <property type="entry name" value="Uncharacterized protein, isoform A"/>
    <property type="match status" value="1"/>
</dbReference>
<dbReference type="EnsemblMetazoa" id="GBRI024866-RA">
    <property type="protein sequence ID" value="GBRI024866-PA"/>
    <property type="gene ID" value="GBRI024866"/>
</dbReference>
<dbReference type="STRING" id="37001.A0A1A9WMC3"/>
<dbReference type="GO" id="GO:0034518">
    <property type="term" value="C:RNA cap binding complex"/>
    <property type="evidence" value="ECO:0007669"/>
    <property type="project" value="TreeGrafter"/>
</dbReference>
<dbReference type="GO" id="GO:0005737">
    <property type="term" value="C:cytoplasm"/>
    <property type="evidence" value="ECO:0007669"/>
    <property type="project" value="TreeGrafter"/>
</dbReference>
<accession>A0A1A9WMC3</accession>
<feature type="region of interest" description="Disordered" evidence="1">
    <location>
        <begin position="456"/>
        <end position="528"/>
    </location>
</feature>
<organism evidence="2 3">
    <name type="scientific">Glossina brevipalpis</name>
    <dbReference type="NCBI Taxonomy" id="37001"/>
    <lineage>
        <taxon>Eukaryota</taxon>
        <taxon>Metazoa</taxon>
        <taxon>Ecdysozoa</taxon>
        <taxon>Arthropoda</taxon>
        <taxon>Hexapoda</taxon>
        <taxon>Insecta</taxon>
        <taxon>Pterygota</taxon>
        <taxon>Neoptera</taxon>
        <taxon>Endopterygota</taxon>
        <taxon>Diptera</taxon>
        <taxon>Brachycera</taxon>
        <taxon>Muscomorpha</taxon>
        <taxon>Hippoboscoidea</taxon>
        <taxon>Glossinidae</taxon>
        <taxon>Glossina</taxon>
    </lineage>
</organism>
<protein>
    <recommendedName>
        <fullName evidence="4">K Homology domain-containing protein</fullName>
    </recommendedName>
</protein>
<evidence type="ECO:0008006" key="4">
    <source>
        <dbReference type="Google" id="ProtNLM"/>
    </source>
</evidence>
<feature type="region of interest" description="Disordered" evidence="1">
    <location>
        <begin position="816"/>
        <end position="837"/>
    </location>
</feature>
<sequence>MAHIGRSVKNVEAPRPLKTQSRTSLNNNFMLIEELIQLIENVAMSLQSGINNIEPMATLAQNLRIHGPQLETISKDTLDRAFVVFRNASQDERLNIMTRLNLLELIELRAKGWEDNGINSYYKTKQATNANELIDGSQHHMDVMQATFLSTSPTFSGAGGANATAVALAAVGSASQQQLLLGPGEVIRNSGKFPKPTRIPGKTYCKDEVVIRNADSGKVNPGAKERLVQITGPAEDKINYAKQLIEDTIRRNASPVRLDPAVDNSNAGGGGGSCSSLASSNSDEIVQPRTPGANSLSNRLSFNSAQNFMTASAAAQQMAQQHLLSNASGSINNAVAVAAGKLMRPNMQMLLHSYSTNDASLGEYKFTCNVGQHVIKITGDCCDLIAKLVLDDYFSSAEFLASLEAGAAFDGSLVSPISTPSASMTAAPQFANAASTPLQSVAPALATDSGVGLNYITSPNTNNSNNSNPDGDDDVFTEGNSLTKSSSQSNGLSRSRRSHFSRKDSTTEVAGNQTNRQKTDAATAENNNTERTRIIHHYEHLLYYAKSPHSWALPADWEYICKTFPAIVRNKVMTTQVLTIITTNTFSTTHTNITTNASPLTQSVDACHNVASSSPSQSRINTFAPAITTTSVAKSYPVVITTTAADSYLITNDLNTLPAFSTSTTINHVNNQYNHCAQATNYTNKNNNNPMINIKELPNNIKKGINESNQMKVLPPINLQFAPSTLRRKGFFNRHTVSIDEEGYAPSATYGGIATTDDLLAMMTHNNDICSPVRNRSITATAAIGDSLPHEEQNVRQQLLHKQIKIISDIMIESSKPSMNKSSDAANQKHNQRENLEDDDDDIIEIITLCPGSHLKENIIPKNCLNRFEIEDLQDESNRFDGEKYLELVKSSSKRNISATIDTPTNDGENLENE</sequence>
<reference evidence="3" key="1">
    <citation type="submission" date="2014-03" db="EMBL/GenBank/DDBJ databases">
        <authorList>
            <person name="Aksoy S."/>
            <person name="Warren W."/>
            <person name="Wilson R.K."/>
        </authorList>
    </citation>
    <scope>NUCLEOTIDE SEQUENCE [LARGE SCALE GENOMIC DNA]</scope>
    <source>
        <strain evidence="3">IAEA</strain>
    </source>
</reference>
<dbReference type="PANTHER" id="PTHR20849">
    <property type="entry name" value="EUKARYOTIC TRANSLATION INITIATION FACTOR 4E-BINDING PROTEIN MEXTLI"/>
    <property type="match status" value="1"/>
</dbReference>
<dbReference type="GO" id="GO:1901190">
    <property type="term" value="P:regulation of formation of translation initiation ternary complex"/>
    <property type="evidence" value="ECO:0007669"/>
    <property type="project" value="TreeGrafter"/>
</dbReference>
<evidence type="ECO:0000256" key="1">
    <source>
        <dbReference type="SAM" id="MobiDB-lite"/>
    </source>
</evidence>
<reference evidence="2" key="2">
    <citation type="submission" date="2020-05" db="UniProtKB">
        <authorList>
            <consortium name="EnsemblMetazoa"/>
        </authorList>
    </citation>
    <scope>IDENTIFICATION</scope>
    <source>
        <strain evidence="2">IAEA</strain>
    </source>
</reference>
<feature type="compositionally biased region" description="Polar residues" evidence="1">
    <location>
        <begin position="816"/>
        <end position="829"/>
    </location>
</feature>
<proteinExistence type="predicted"/>
<dbReference type="AlphaFoldDB" id="A0A1A9WMC3"/>
<dbReference type="Gene3D" id="1.25.40.180">
    <property type="match status" value="1"/>
</dbReference>
<dbReference type="GO" id="GO:0008190">
    <property type="term" value="F:eukaryotic initiation factor 4E binding"/>
    <property type="evidence" value="ECO:0007669"/>
    <property type="project" value="InterPro"/>
</dbReference>
<feature type="compositionally biased region" description="Low complexity" evidence="1">
    <location>
        <begin position="457"/>
        <end position="469"/>
    </location>
</feature>
<feature type="region of interest" description="Disordered" evidence="1">
    <location>
        <begin position="256"/>
        <end position="297"/>
    </location>
</feature>
<keyword evidence="3" id="KW-1185">Reference proteome</keyword>
<dbReference type="GO" id="GO:0003743">
    <property type="term" value="F:translation initiation factor activity"/>
    <property type="evidence" value="ECO:0007669"/>
    <property type="project" value="TreeGrafter"/>
</dbReference>
<dbReference type="GO" id="GO:0045727">
    <property type="term" value="P:positive regulation of translation"/>
    <property type="evidence" value="ECO:0007669"/>
    <property type="project" value="InterPro"/>
</dbReference>
<dbReference type="PANTHER" id="PTHR20849:SF2">
    <property type="entry name" value="EUKARYOTIC TRANSLATION INITIATION FACTOR 4E-BINDING PROTEIN MEXTLI"/>
    <property type="match status" value="1"/>
</dbReference>
<evidence type="ECO:0000313" key="2">
    <source>
        <dbReference type="EnsemblMetazoa" id="GBRI024866-PA"/>
    </source>
</evidence>